<dbReference type="GO" id="GO:0000902">
    <property type="term" value="P:cell morphogenesis"/>
    <property type="evidence" value="ECO:0007669"/>
    <property type="project" value="TreeGrafter"/>
</dbReference>
<sequence length="265" mass="29809">IIIFTVIYANHFIFAQSYEGSLSNSKFSFRNMGFGLSKIRFVRKCKSGSLLGLHFTRKRTLPRYSRSRHLMGSSSVSMLPLNDYIKKETSSSVSEFYTLNPLCKKPVKRNKSLKYEPIFFYGRDDDHCHVCRNSSSSMDEEMMYYSCTLGSNCSIIIRDKKKKKRRKRVIPEDSGTGSSGGPNSASVDEFNEIVSSHFKNYYNISNKIGGDVAKHASMVSEAIDAQMAFLALASISKKPTSDTTNAELLKPTSDKISNVISFREA</sequence>
<dbReference type="InterPro" id="IPR001837">
    <property type="entry name" value="Adenylate_cyclase-assoc_CAP"/>
</dbReference>
<reference evidence="3" key="1">
    <citation type="submission" date="2014-05" db="EMBL/GenBank/DDBJ databases">
        <authorList>
            <person name="Chronopoulou M."/>
        </authorList>
    </citation>
    <scope>NUCLEOTIDE SEQUENCE</scope>
    <source>
        <tissue evidence="3">Whole organism</tissue>
    </source>
</reference>
<name>A0A0K2VB15_LEPSM</name>
<feature type="non-terminal residue" evidence="3">
    <location>
        <position position="1"/>
    </location>
</feature>
<feature type="domain" description="CAP N-terminal" evidence="2">
    <location>
        <begin position="190"/>
        <end position="264"/>
    </location>
</feature>
<dbReference type="Gene3D" id="1.25.40.330">
    <property type="entry name" value="Adenylate cyclase-associated CAP, N-terminal domain"/>
    <property type="match status" value="1"/>
</dbReference>
<dbReference type="InterPro" id="IPR036222">
    <property type="entry name" value="CAP_N_sf"/>
</dbReference>
<dbReference type="GO" id="GO:0007015">
    <property type="term" value="P:actin filament organization"/>
    <property type="evidence" value="ECO:0007669"/>
    <property type="project" value="TreeGrafter"/>
</dbReference>
<dbReference type="PANTHER" id="PTHR10652">
    <property type="entry name" value="ADENYLYL CYCLASE-ASSOCIATED PROTEIN"/>
    <property type="match status" value="1"/>
</dbReference>
<dbReference type="SUPFAM" id="SSF101278">
    <property type="entry name" value="N-terminal domain of adenylylcyclase associated protein, CAP"/>
    <property type="match status" value="1"/>
</dbReference>
<evidence type="ECO:0000256" key="1">
    <source>
        <dbReference type="SAM" id="MobiDB-lite"/>
    </source>
</evidence>
<dbReference type="GO" id="GO:0008179">
    <property type="term" value="F:adenylate cyclase binding"/>
    <property type="evidence" value="ECO:0007669"/>
    <property type="project" value="TreeGrafter"/>
</dbReference>
<dbReference type="GO" id="GO:0003779">
    <property type="term" value="F:actin binding"/>
    <property type="evidence" value="ECO:0007669"/>
    <property type="project" value="InterPro"/>
</dbReference>
<evidence type="ECO:0000313" key="3">
    <source>
        <dbReference type="EMBL" id="CDW47480.1"/>
    </source>
</evidence>
<accession>A0A0K2VB15</accession>
<dbReference type="AlphaFoldDB" id="A0A0K2VB15"/>
<dbReference type="EMBL" id="HACA01030119">
    <property type="protein sequence ID" value="CDW47480.1"/>
    <property type="molecule type" value="Transcribed_RNA"/>
</dbReference>
<dbReference type="Pfam" id="PF21938">
    <property type="entry name" value="CAP_N"/>
    <property type="match status" value="1"/>
</dbReference>
<feature type="region of interest" description="Disordered" evidence="1">
    <location>
        <begin position="164"/>
        <end position="186"/>
    </location>
</feature>
<protein>
    <recommendedName>
        <fullName evidence="2">CAP N-terminal domain-containing protein</fullName>
    </recommendedName>
</protein>
<proteinExistence type="predicted"/>
<dbReference type="GO" id="GO:0019933">
    <property type="term" value="P:cAMP-mediated signaling"/>
    <property type="evidence" value="ECO:0007669"/>
    <property type="project" value="TreeGrafter"/>
</dbReference>
<dbReference type="GO" id="GO:0005737">
    <property type="term" value="C:cytoplasm"/>
    <property type="evidence" value="ECO:0007669"/>
    <property type="project" value="TreeGrafter"/>
</dbReference>
<evidence type="ECO:0000259" key="2">
    <source>
        <dbReference type="Pfam" id="PF21938"/>
    </source>
</evidence>
<feature type="non-terminal residue" evidence="3">
    <location>
        <position position="265"/>
    </location>
</feature>
<dbReference type="PANTHER" id="PTHR10652:SF0">
    <property type="entry name" value="ADENYLYL CYCLASE-ASSOCIATED PROTEIN"/>
    <property type="match status" value="1"/>
</dbReference>
<dbReference type="InterPro" id="IPR053950">
    <property type="entry name" value="CAP_N"/>
</dbReference>
<dbReference type="OrthoDB" id="1601at2759"/>
<organism evidence="3">
    <name type="scientific">Lepeophtheirus salmonis</name>
    <name type="common">Salmon louse</name>
    <name type="synonym">Caligus salmonis</name>
    <dbReference type="NCBI Taxonomy" id="72036"/>
    <lineage>
        <taxon>Eukaryota</taxon>
        <taxon>Metazoa</taxon>
        <taxon>Ecdysozoa</taxon>
        <taxon>Arthropoda</taxon>
        <taxon>Crustacea</taxon>
        <taxon>Multicrustacea</taxon>
        <taxon>Hexanauplia</taxon>
        <taxon>Copepoda</taxon>
        <taxon>Siphonostomatoida</taxon>
        <taxon>Caligidae</taxon>
        <taxon>Lepeophtheirus</taxon>
    </lineage>
</organism>